<evidence type="ECO:0000313" key="2">
    <source>
        <dbReference type="Proteomes" id="UP001165064"/>
    </source>
</evidence>
<accession>A0ACB5TP84</accession>
<evidence type="ECO:0000313" key="1">
    <source>
        <dbReference type="EMBL" id="GME92430.1"/>
    </source>
</evidence>
<sequence length="375" mass="43396">MMTLKSSTTTTKHNWTIISHLATLCTLLVLYLHFYQDWTLDETGLSRNIKMDKFLKTYPAESSQGANPFDPLTTEQRLRKHYPYDQKTNTKTRIPKKIWQMWRFSPTEKNFPYADLHDKWTKLNPNFKYNFQTNAELIDLICEKFKYTVPEVAYALESLPSLILKADFSRYLVLFLYGGAYSDLDVNLLVPMDDWFDTNRDVGLVIGMENDGTGDNPTPLLDQIENWFFKAKPRHPVLAKLIATVVKNTFEAHDKGLVPDDKDHQDSERCSRFNVLSWTGPFVLSHVVHAHINSLQNPTIVDTRVERSRYCIERVNKHAPEIPRGAGFNLHTVKCLAGPLVVNDIVIYPMYVLRGYDDSKECYINHLYHGSWKAA</sequence>
<gene>
    <name evidence="1" type="ORF">Amon02_000906800</name>
</gene>
<dbReference type="Proteomes" id="UP001165064">
    <property type="component" value="Unassembled WGS sequence"/>
</dbReference>
<comment type="caution">
    <text evidence="1">The sequence shown here is derived from an EMBL/GenBank/DDBJ whole genome shotgun (WGS) entry which is preliminary data.</text>
</comment>
<organism evidence="1 2">
    <name type="scientific">Ambrosiozyma monospora</name>
    <name type="common">Yeast</name>
    <name type="synonym">Endomycopsis monosporus</name>
    <dbReference type="NCBI Taxonomy" id="43982"/>
    <lineage>
        <taxon>Eukaryota</taxon>
        <taxon>Fungi</taxon>
        <taxon>Dikarya</taxon>
        <taxon>Ascomycota</taxon>
        <taxon>Saccharomycotina</taxon>
        <taxon>Pichiomycetes</taxon>
        <taxon>Pichiales</taxon>
        <taxon>Pichiaceae</taxon>
        <taxon>Ambrosiozyma</taxon>
    </lineage>
</organism>
<dbReference type="EMBL" id="BSXS01008424">
    <property type="protein sequence ID" value="GME92430.1"/>
    <property type="molecule type" value="Genomic_DNA"/>
</dbReference>
<proteinExistence type="predicted"/>
<keyword evidence="2" id="KW-1185">Reference proteome</keyword>
<name>A0ACB5TP84_AMBMO</name>
<reference evidence="1" key="1">
    <citation type="submission" date="2023-04" db="EMBL/GenBank/DDBJ databases">
        <title>Ambrosiozyma monospora NBRC 10751.</title>
        <authorList>
            <person name="Ichikawa N."/>
            <person name="Sato H."/>
            <person name="Tonouchi N."/>
        </authorList>
    </citation>
    <scope>NUCLEOTIDE SEQUENCE</scope>
    <source>
        <strain evidence="1">NBRC 10751</strain>
    </source>
</reference>
<protein>
    <submittedName>
        <fullName evidence="1">Unnamed protein product</fullName>
    </submittedName>
</protein>